<evidence type="ECO:0000313" key="1">
    <source>
        <dbReference type="EMBL" id="ARF02777.1"/>
    </source>
</evidence>
<evidence type="ECO:0000313" key="2">
    <source>
        <dbReference type="Proteomes" id="UP000315116"/>
    </source>
</evidence>
<protein>
    <submittedName>
        <fullName evidence="1">SWPV1-203</fullName>
    </submittedName>
</protein>
<dbReference type="EMBL" id="KX857216">
    <property type="protein sequence ID" value="ARF02777.1"/>
    <property type="molecule type" value="Genomic_DNA"/>
</dbReference>
<reference evidence="1 2" key="1">
    <citation type="journal article" date="2017" name="BMC Genomics">
        <title>Genomic characterization of two novel pathogenic avipoxviruses isolated from pacific shearwaters (Ardenna spp.).</title>
        <authorList>
            <person name="Sarker S."/>
            <person name="Das S."/>
            <person name="Lavers J.L."/>
            <person name="Hutton I."/>
            <person name="Helbig K."/>
            <person name="Imbery J."/>
            <person name="Upton C."/>
            <person name="Raidal S.R."/>
        </authorList>
    </citation>
    <scope>NUCLEOTIDE SEQUENCE [LARGE SCALE GENOMIC DNA]</scope>
    <source>
        <strain evidence="1 2">SWPV-1</strain>
    </source>
</reference>
<dbReference type="Proteomes" id="UP000315116">
    <property type="component" value="Segment"/>
</dbReference>
<gene>
    <name evidence="1" type="primary">SWPV1-203</name>
</gene>
<proteinExistence type="predicted"/>
<name>A0A1V0S831_CNPV</name>
<organism evidence="1 2">
    <name type="scientific">Shearwaterpox virus</name>
    <dbReference type="NCBI Taxonomy" id="1974596"/>
    <lineage>
        <taxon>Viruses</taxon>
        <taxon>Varidnaviria</taxon>
        <taxon>Bamfordvirae</taxon>
        <taxon>Nucleocytoviricota</taxon>
        <taxon>Pokkesviricetes</taxon>
        <taxon>Chitovirales</taxon>
        <taxon>Poxviridae</taxon>
        <taxon>Chordopoxvirinae</taxon>
        <taxon>Avipoxvirus</taxon>
        <taxon>Avipoxvirus canarypox</taxon>
        <taxon>Canarypox virus</taxon>
    </lineage>
</organism>
<sequence length="126" mass="15144">MYGYPAYIRSNRSEDDYREIYTNITFVVKCKRGSNKTDCKYIQARLIDIKKNNTDNEYDYQETIEEDYIYEPIEGRGYKDEHDNKMHTITQYLIIKNNTLLKQNYSCMLLAEYSTWISYVTPLDII</sequence>
<accession>A0A1V0S831</accession>